<reference evidence="1 2" key="1">
    <citation type="journal article" date="2014" name="Genome Announc.">
        <title>Draft genome sequences of eight enterohepatic helicobacter species isolated from both laboratory and wild rodents.</title>
        <authorList>
            <person name="Sheh A."/>
            <person name="Shen Z."/>
            <person name="Fox J.G."/>
        </authorList>
    </citation>
    <scope>NUCLEOTIDE SEQUENCE [LARGE SCALE GENOMIC DNA]</scope>
    <source>
        <strain evidence="1 2">ATCC 49320</strain>
    </source>
</reference>
<organism evidence="1 2">
    <name type="scientific">Helicobacter bilis</name>
    <dbReference type="NCBI Taxonomy" id="37372"/>
    <lineage>
        <taxon>Bacteria</taxon>
        <taxon>Pseudomonadati</taxon>
        <taxon>Campylobacterota</taxon>
        <taxon>Epsilonproteobacteria</taxon>
        <taxon>Campylobacterales</taxon>
        <taxon>Helicobacteraceae</taxon>
        <taxon>Helicobacter</taxon>
    </lineage>
</organism>
<comment type="caution">
    <text evidence="1">The sequence shown here is derived from an EMBL/GenBank/DDBJ whole genome shotgun (WGS) entry which is preliminary data.</text>
</comment>
<sequence length="104" mass="11491">MMNKSESRFCKFCTHPDLVENLDSYPNGWVQGVGVQNCKILDSVFLASLNGLESCSNVDSVLCIESSSCMSGPYIFSRLNSPQIPAKRAFSKILYACNSLKSRL</sequence>
<dbReference type="Proteomes" id="UP000029857">
    <property type="component" value="Unassembled WGS sequence"/>
</dbReference>
<proteinExistence type="predicted"/>
<name>A0A4U8U4H7_9HELI</name>
<dbReference type="AlphaFoldDB" id="A0A4U8U4H7"/>
<evidence type="ECO:0000313" key="2">
    <source>
        <dbReference type="Proteomes" id="UP000029857"/>
    </source>
</evidence>
<accession>A0A4U8U4H7</accession>
<protein>
    <submittedName>
        <fullName evidence="1">Uncharacterized protein</fullName>
    </submittedName>
</protein>
<gene>
    <name evidence="1" type="ORF">LS79_010480</name>
</gene>
<evidence type="ECO:0000313" key="1">
    <source>
        <dbReference type="EMBL" id="TLE08159.1"/>
    </source>
</evidence>
<dbReference type="EMBL" id="JRPJ02000058">
    <property type="protein sequence ID" value="TLE08159.1"/>
    <property type="molecule type" value="Genomic_DNA"/>
</dbReference>